<feature type="transmembrane region" description="Helical" evidence="1">
    <location>
        <begin position="98"/>
        <end position="120"/>
    </location>
</feature>
<dbReference type="OrthoDB" id="1798720at2"/>
<evidence type="ECO:0000256" key="1">
    <source>
        <dbReference type="SAM" id="Phobius"/>
    </source>
</evidence>
<keyword evidence="1" id="KW-1133">Transmembrane helix</keyword>
<proteinExistence type="predicted"/>
<feature type="transmembrane region" description="Helical" evidence="1">
    <location>
        <begin position="60"/>
        <end position="78"/>
    </location>
</feature>
<gene>
    <name evidence="2" type="ORF">DSOL_1321</name>
</gene>
<dbReference type="RefSeq" id="WP_075364053.1">
    <property type="nucleotide sequence ID" value="NZ_MLBF01000006.1"/>
</dbReference>
<dbReference type="STRING" id="1888891.DSOL_1321"/>
<dbReference type="EMBL" id="MLBF01000006">
    <property type="protein sequence ID" value="OLN32875.1"/>
    <property type="molecule type" value="Genomic_DNA"/>
</dbReference>
<keyword evidence="1" id="KW-0472">Membrane</keyword>
<keyword evidence="3" id="KW-1185">Reference proteome</keyword>
<comment type="caution">
    <text evidence="2">The sequence shown here is derived from an EMBL/GenBank/DDBJ whole genome shotgun (WGS) entry which is preliminary data.</text>
</comment>
<sequence length="149" mass="16724">MINKLLSIFLGAVLWGLGANLNVGVAIGKYGLIAFFAGAILALGLLIRKGFQEDKSNKDLWILIFRGLAIEALFFPIANLIMEYMVIHAFPYDETRAVLIQSGLIAVILATVFLFNAHLLNTKIRQLHTRLEERKLELDKESMNNSHEK</sequence>
<name>A0A1Q8QZX4_9FIRM</name>
<keyword evidence="1" id="KW-0812">Transmembrane</keyword>
<accession>A0A1Q8QZX4</accession>
<organism evidence="2 3">
    <name type="scientific">Desulfosporosinus metallidurans</name>
    <dbReference type="NCBI Taxonomy" id="1888891"/>
    <lineage>
        <taxon>Bacteria</taxon>
        <taxon>Bacillati</taxon>
        <taxon>Bacillota</taxon>
        <taxon>Clostridia</taxon>
        <taxon>Eubacteriales</taxon>
        <taxon>Desulfitobacteriaceae</taxon>
        <taxon>Desulfosporosinus</taxon>
    </lineage>
</organism>
<evidence type="ECO:0000313" key="2">
    <source>
        <dbReference type="EMBL" id="OLN32875.1"/>
    </source>
</evidence>
<evidence type="ECO:0000313" key="3">
    <source>
        <dbReference type="Proteomes" id="UP000186102"/>
    </source>
</evidence>
<protein>
    <submittedName>
        <fullName evidence="2">Uncharacterized protein</fullName>
    </submittedName>
</protein>
<dbReference type="AlphaFoldDB" id="A0A1Q8QZX4"/>
<reference evidence="2 3" key="1">
    <citation type="submission" date="2016-09" db="EMBL/GenBank/DDBJ databases">
        <title>Complete genome of Desulfosporosinus sp. OL.</title>
        <authorList>
            <person name="Mardanov A."/>
            <person name="Beletsky A."/>
            <person name="Panova A."/>
            <person name="Karnachuk O."/>
            <person name="Ravin N."/>
        </authorList>
    </citation>
    <scope>NUCLEOTIDE SEQUENCE [LARGE SCALE GENOMIC DNA]</scope>
    <source>
        <strain evidence="2 3">OL</strain>
    </source>
</reference>
<feature type="transmembrane region" description="Helical" evidence="1">
    <location>
        <begin position="30"/>
        <end position="48"/>
    </location>
</feature>
<dbReference type="Proteomes" id="UP000186102">
    <property type="component" value="Unassembled WGS sequence"/>
</dbReference>